<dbReference type="InterPro" id="IPR036291">
    <property type="entry name" value="NAD(P)-bd_dom_sf"/>
</dbReference>
<evidence type="ECO:0000256" key="2">
    <source>
        <dbReference type="ARBA" id="ARBA00023002"/>
    </source>
</evidence>
<dbReference type="EMBL" id="UINC01146966">
    <property type="protein sequence ID" value="SVD38005.1"/>
    <property type="molecule type" value="Genomic_DNA"/>
</dbReference>
<dbReference type="PRINTS" id="PR00081">
    <property type="entry name" value="GDHRDH"/>
</dbReference>
<evidence type="ECO:0008006" key="4">
    <source>
        <dbReference type="Google" id="ProtNLM"/>
    </source>
</evidence>
<gene>
    <name evidence="3" type="ORF">METZ01_LOCUS390859</name>
</gene>
<dbReference type="SUPFAM" id="SSF51735">
    <property type="entry name" value="NAD(P)-binding Rossmann-fold domains"/>
    <property type="match status" value="1"/>
</dbReference>
<dbReference type="PRINTS" id="PR00080">
    <property type="entry name" value="SDRFAMILY"/>
</dbReference>
<reference evidence="3" key="1">
    <citation type="submission" date="2018-05" db="EMBL/GenBank/DDBJ databases">
        <authorList>
            <person name="Lanie J.A."/>
            <person name="Ng W.-L."/>
            <person name="Kazmierczak K.M."/>
            <person name="Andrzejewski T.M."/>
            <person name="Davidsen T.M."/>
            <person name="Wayne K.J."/>
            <person name="Tettelin H."/>
            <person name="Glass J.I."/>
            <person name="Rusch D."/>
            <person name="Podicherti R."/>
            <person name="Tsui H.-C.T."/>
            <person name="Winkler M.E."/>
        </authorList>
    </citation>
    <scope>NUCLEOTIDE SEQUENCE</scope>
</reference>
<organism evidence="3">
    <name type="scientific">marine metagenome</name>
    <dbReference type="NCBI Taxonomy" id="408172"/>
    <lineage>
        <taxon>unclassified sequences</taxon>
        <taxon>metagenomes</taxon>
        <taxon>ecological metagenomes</taxon>
    </lineage>
</organism>
<dbReference type="Gene3D" id="3.40.50.720">
    <property type="entry name" value="NAD(P)-binding Rossmann-like Domain"/>
    <property type="match status" value="1"/>
</dbReference>
<evidence type="ECO:0000256" key="1">
    <source>
        <dbReference type="ARBA" id="ARBA00006484"/>
    </source>
</evidence>
<accession>A0A382UW77</accession>
<dbReference type="PANTHER" id="PTHR24322:SF736">
    <property type="entry name" value="RETINOL DEHYDROGENASE 10"/>
    <property type="match status" value="1"/>
</dbReference>
<evidence type="ECO:0000313" key="3">
    <source>
        <dbReference type="EMBL" id="SVD38005.1"/>
    </source>
</evidence>
<dbReference type="Pfam" id="PF00106">
    <property type="entry name" value="adh_short"/>
    <property type="match status" value="1"/>
</dbReference>
<dbReference type="InterPro" id="IPR002347">
    <property type="entry name" value="SDR_fam"/>
</dbReference>
<dbReference type="GO" id="GO:0016616">
    <property type="term" value="F:oxidoreductase activity, acting on the CH-OH group of donors, NAD or NADP as acceptor"/>
    <property type="evidence" value="ECO:0007669"/>
    <property type="project" value="TreeGrafter"/>
</dbReference>
<proteinExistence type="inferred from homology"/>
<comment type="similarity">
    <text evidence="1">Belongs to the short-chain dehydrogenases/reductases (SDR) family.</text>
</comment>
<protein>
    <recommendedName>
        <fullName evidence="4">Short-chain dehydrogenase</fullName>
    </recommendedName>
</protein>
<name>A0A382UW77_9ZZZZ</name>
<sequence length="200" mass="22024">MKDLKNKKVLITGGARGIGRQIALEFAKYGSDIIICDLDKSYIEKNNFQDIEELGVSCFGYHLDVTDYNEIIKIREKILNNVGSIDILVNNAGVVFGGNFLDIPIEKHKITYNVNTQGIVNMLHVFLKDLIKQKESHVVNIASASGFTSLPSGTTYASSKAAVTSFSESLINELKQNHHHVGMTIVCPAYVNTGMFDGVK</sequence>
<dbReference type="AlphaFoldDB" id="A0A382UW77"/>
<keyword evidence="2" id="KW-0560">Oxidoreductase</keyword>
<dbReference type="PANTHER" id="PTHR24322">
    <property type="entry name" value="PKSB"/>
    <property type="match status" value="1"/>
</dbReference>